<proteinExistence type="predicted"/>
<dbReference type="KEGG" id="cprv:CYPRO_0644"/>
<dbReference type="PIRSF" id="PIRSF028288">
    <property type="entry name" value="UCP028288"/>
    <property type="match status" value="1"/>
</dbReference>
<dbReference type="AlphaFoldDB" id="A0A345UHH7"/>
<gene>
    <name evidence="1" type="ORF">CYPRO_0644</name>
</gene>
<organism evidence="1 2">
    <name type="scientific">Cyclonatronum proteinivorum</name>
    <dbReference type="NCBI Taxonomy" id="1457365"/>
    <lineage>
        <taxon>Bacteria</taxon>
        <taxon>Pseudomonadati</taxon>
        <taxon>Balneolota</taxon>
        <taxon>Balneolia</taxon>
        <taxon>Balneolales</taxon>
        <taxon>Cyclonatronaceae</taxon>
        <taxon>Cyclonatronum</taxon>
    </lineage>
</organism>
<evidence type="ECO:0000313" key="2">
    <source>
        <dbReference type="Proteomes" id="UP000254808"/>
    </source>
</evidence>
<evidence type="ECO:0000313" key="1">
    <source>
        <dbReference type="EMBL" id="AXI99928.1"/>
    </source>
</evidence>
<accession>A0A345UHH7</accession>
<dbReference type="Gene3D" id="3.10.450.50">
    <property type="match status" value="1"/>
</dbReference>
<sequence length="158" mass="17936">MITKEEVNTAQLNWGNAIVEIGKLKDKPVQELKDKTSAMIRELYHFEGGPIMFKPTRAKDNPFRGDFDAALSYFIGHNENFAEDDGFALQPWTAVRFENFHVQLESKRAIAMGEYFFTTEDGEEKKVEYTFGYVKVPSGALKIDLHHSSVPFAPTLGK</sequence>
<keyword evidence="2" id="KW-1185">Reference proteome</keyword>
<dbReference type="Proteomes" id="UP000254808">
    <property type="component" value="Chromosome"/>
</dbReference>
<dbReference type="EMBL" id="CP027806">
    <property type="protein sequence ID" value="AXI99928.1"/>
    <property type="molecule type" value="Genomic_DNA"/>
</dbReference>
<protein>
    <recommendedName>
        <fullName evidence="3">Phosphoribosyl-AMP cyclohydrolase</fullName>
    </recommendedName>
</protein>
<dbReference type="InterPro" id="IPR016878">
    <property type="entry name" value="MICAH-like"/>
</dbReference>
<dbReference type="OrthoDB" id="9807600at2"/>
<evidence type="ECO:0008006" key="3">
    <source>
        <dbReference type="Google" id="ProtNLM"/>
    </source>
</evidence>
<dbReference type="RefSeq" id="WP_114983252.1">
    <property type="nucleotide sequence ID" value="NZ_CP027806.1"/>
</dbReference>
<name>A0A345UHH7_9BACT</name>
<reference evidence="1 2" key="1">
    <citation type="submission" date="2018-03" db="EMBL/GenBank/DDBJ databases">
        <title>Phenotypic and genomic properties of Cyclonatronum proteinivorum gen. nov., sp. nov., a haloalkaliphilic bacteroidete from soda lakes possessing Na+-translocating rhodopsin.</title>
        <authorList>
            <person name="Toshchakov S.V."/>
            <person name="Korzhenkov A."/>
            <person name="Samarov N.I."/>
            <person name="Kublanov I.V."/>
            <person name="Muntyan M.S."/>
            <person name="Sorokin D.Y."/>
        </authorList>
    </citation>
    <scope>NUCLEOTIDE SEQUENCE [LARGE SCALE GENOMIC DNA]</scope>
    <source>
        <strain evidence="1 2">Omega</strain>
    </source>
</reference>